<name>A0A916WFW7_9MICO</name>
<organism evidence="1 2">
    <name type="scientific">Conyzicola nivalis</name>
    <dbReference type="NCBI Taxonomy" id="1477021"/>
    <lineage>
        <taxon>Bacteria</taxon>
        <taxon>Bacillati</taxon>
        <taxon>Actinomycetota</taxon>
        <taxon>Actinomycetes</taxon>
        <taxon>Micrococcales</taxon>
        <taxon>Microbacteriaceae</taxon>
        <taxon>Conyzicola</taxon>
    </lineage>
</organism>
<protein>
    <submittedName>
        <fullName evidence="1">Uncharacterized protein</fullName>
    </submittedName>
</protein>
<dbReference type="AlphaFoldDB" id="A0A916WFW7"/>
<proteinExistence type="predicted"/>
<accession>A0A916WFW7</accession>
<comment type="caution">
    <text evidence="1">The sequence shown here is derived from an EMBL/GenBank/DDBJ whole genome shotgun (WGS) entry which is preliminary data.</text>
</comment>
<dbReference type="Proteomes" id="UP000606922">
    <property type="component" value="Unassembled WGS sequence"/>
</dbReference>
<reference evidence="1" key="1">
    <citation type="journal article" date="2014" name="Int. J. Syst. Evol. Microbiol.">
        <title>Complete genome sequence of Corynebacterium casei LMG S-19264T (=DSM 44701T), isolated from a smear-ripened cheese.</title>
        <authorList>
            <consortium name="US DOE Joint Genome Institute (JGI-PGF)"/>
            <person name="Walter F."/>
            <person name="Albersmeier A."/>
            <person name="Kalinowski J."/>
            <person name="Ruckert C."/>
        </authorList>
    </citation>
    <scope>NUCLEOTIDE SEQUENCE</scope>
    <source>
        <strain evidence="1">CGMCC 1.12813</strain>
    </source>
</reference>
<keyword evidence="2" id="KW-1185">Reference proteome</keyword>
<dbReference type="EMBL" id="BMGB01000001">
    <property type="protein sequence ID" value="GGA93513.1"/>
    <property type="molecule type" value="Genomic_DNA"/>
</dbReference>
<evidence type="ECO:0000313" key="2">
    <source>
        <dbReference type="Proteomes" id="UP000606922"/>
    </source>
</evidence>
<evidence type="ECO:0000313" key="1">
    <source>
        <dbReference type="EMBL" id="GGA93513.1"/>
    </source>
</evidence>
<gene>
    <name evidence="1" type="ORF">GCM10010979_05120</name>
</gene>
<reference evidence="1" key="2">
    <citation type="submission" date="2020-09" db="EMBL/GenBank/DDBJ databases">
        <authorList>
            <person name="Sun Q."/>
            <person name="Zhou Y."/>
        </authorList>
    </citation>
    <scope>NUCLEOTIDE SEQUENCE</scope>
    <source>
        <strain evidence="1">CGMCC 1.12813</strain>
    </source>
</reference>
<sequence length="108" mass="11407">MSHWASLVSANSDLNATKVITSLDLAIGRAQVRFEDAQRNERGVVGVVSAIFRWPTTLRNAVGPSLQQQRAAQTLGILGQIVVAAVGPTLSAAIVQAAVILWQTIFAG</sequence>